<feature type="region of interest" description="Disordered" evidence="1">
    <location>
        <begin position="1"/>
        <end position="137"/>
    </location>
</feature>
<sequence>MPTGRRKRADATDNGAAPVPDSNADIQHAETDSPAGHATIHGGTGRGGGPARRGRRGRATVGTGGRSRIESVQPETPAEELQPPAKKTRKPKDAPISPALQLPQRSNRGQPRANPDNGFVPRAPKRTSAQVREAEAAHAALVQRQRDELEASLRSLAEMEVDEEEEDREEERQRVVRRMASEDPSDENDTFFPVGDDDELDELEEDLATKTEKRAKPKFKRLAKGQAPARVADLKEEIRQDRDGKKKRKGKTRGNASDAGGILSDWQQRGAHEVVDLSNENDDNDNDTGISIHQGGLEEADIEDVKPQLSETPAKTRSNNLVTISKTILGKQAVTPKSKPINFKVSSTKFTKATSAPKTPTTVTKTHSQSSVGTDTSMVTFVPIPIVKNTWKTKGCDTFNALLFKSTRPFEEFVKGSEDFLDACQSVVPALYNSEYKVVKGDAIYEQGYDRIVDKRSDIGDKAQSVVDDFFLKHSNYATNPEGRREYARWALRKNGPLLFLQPGAADSDTPGKDSFLSPHIISIIKQCFPSCSRSVINVGIPVGLLGLAAAGLERAFRRYVNTGEKEPDGGFRAQFVGSAVDAYVKSASNLSENRCNRIREACGFNKVPEIPMDLVESDDELDIAGHRHLMYDASSPPASPTKS</sequence>
<dbReference type="EMBL" id="JBANRG010000081">
    <property type="protein sequence ID" value="KAK7438089.1"/>
    <property type="molecule type" value="Genomic_DNA"/>
</dbReference>
<keyword evidence="3" id="KW-1185">Reference proteome</keyword>
<evidence type="ECO:0000256" key="1">
    <source>
        <dbReference type="SAM" id="MobiDB-lite"/>
    </source>
</evidence>
<dbReference type="Proteomes" id="UP001498398">
    <property type="component" value="Unassembled WGS sequence"/>
</dbReference>
<name>A0ABR1IS89_9AGAR</name>
<feature type="region of interest" description="Disordered" evidence="1">
    <location>
        <begin position="153"/>
        <end position="313"/>
    </location>
</feature>
<protein>
    <submittedName>
        <fullName evidence="2">Uncharacterized protein</fullName>
    </submittedName>
</protein>
<evidence type="ECO:0000313" key="2">
    <source>
        <dbReference type="EMBL" id="KAK7438089.1"/>
    </source>
</evidence>
<feature type="compositionally biased region" description="Acidic residues" evidence="1">
    <location>
        <begin position="159"/>
        <end position="169"/>
    </location>
</feature>
<reference evidence="2 3" key="1">
    <citation type="submission" date="2024-01" db="EMBL/GenBank/DDBJ databases">
        <title>A draft genome for the cacao thread blight pathogen Marasmiellus scandens.</title>
        <authorList>
            <person name="Baruah I.K."/>
            <person name="Leung J."/>
            <person name="Bukari Y."/>
            <person name="Amoako-Attah I."/>
            <person name="Meinhardt L.W."/>
            <person name="Bailey B.A."/>
            <person name="Cohen S.P."/>
        </authorList>
    </citation>
    <scope>NUCLEOTIDE SEQUENCE [LARGE SCALE GENOMIC DNA]</scope>
    <source>
        <strain evidence="2 3">GH-19</strain>
    </source>
</reference>
<gene>
    <name evidence="2" type="ORF">VKT23_018255</name>
</gene>
<evidence type="ECO:0000313" key="3">
    <source>
        <dbReference type="Proteomes" id="UP001498398"/>
    </source>
</evidence>
<feature type="compositionally biased region" description="Basic and acidic residues" evidence="1">
    <location>
        <begin position="232"/>
        <end position="244"/>
    </location>
</feature>
<comment type="caution">
    <text evidence="2">The sequence shown here is derived from an EMBL/GenBank/DDBJ whole genome shotgun (WGS) entry which is preliminary data.</text>
</comment>
<feature type="compositionally biased region" description="Acidic residues" evidence="1">
    <location>
        <begin position="183"/>
        <end position="206"/>
    </location>
</feature>
<accession>A0ABR1IS89</accession>
<feature type="compositionally biased region" description="Gly residues" evidence="1">
    <location>
        <begin position="42"/>
        <end position="51"/>
    </location>
</feature>
<proteinExistence type="predicted"/>
<organism evidence="2 3">
    <name type="scientific">Marasmiellus scandens</name>
    <dbReference type="NCBI Taxonomy" id="2682957"/>
    <lineage>
        <taxon>Eukaryota</taxon>
        <taxon>Fungi</taxon>
        <taxon>Dikarya</taxon>
        <taxon>Basidiomycota</taxon>
        <taxon>Agaricomycotina</taxon>
        <taxon>Agaricomycetes</taxon>
        <taxon>Agaricomycetidae</taxon>
        <taxon>Agaricales</taxon>
        <taxon>Marasmiineae</taxon>
        <taxon>Omphalotaceae</taxon>
        <taxon>Marasmiellus</taxon>
    </lineage>
</organism>